<keyword evidence="3 7" id="KW-0378">Hydrolase</keyword>
<dbReference type="OrthoDB" id="9803205at2"/>
<dbReference type="SMART" id="SM00322">
    <property type="entry name" value="KH"/>
    <property type="match status" value="1"/>
</dbReference>
<evidence type="ECO:0000313" key="12">
    <source>
        <dbReference type="Proteomes" id="UP000187404"/>
    </source>
</evidence>
<dbReference type="RefSeq" id="WP_075712431.1">
    <property type="nucleotide sequence ID" value="NZ_MJIE01000001.1"/>
</dbReference>
<evidence type="ECO:0000256" key="4">
    <source>
        <dbReference type="ARBA" id="ARBA00022884"/>
    </source>
</evidence>
<comment type="function">
    <text evidence="7">Endoribonuclease that initiates mRNA decay.</text>
</comment>
<dbReference type="InterPro" id="IPR017705">
    <property type="entry name" value="Ribonuclease_Y"/>
</dbReference>
<dbReference type="NCBIfam" id="TIGR00277">
    <property type="entry name" value="HDIG"/>
    <property type="match status" value="1"/>
</dbReference>
<name>A0A1Q9JGS1_9FIRM</name>
<dbReference type="STRING" id="1261640.BHK98_04780"/>
<dbReference type="InterPro" id="IPR006674">
    <property type="entry name" value="HD_domain"/>
</dbReference>
<dbReference type="Pfam" id="PF12072">
    <property type="entry name" value="RNase_Y_N"/>
    <property type="match status" value="1"/>
</dbReference>
<dbReference type="InterPro" id="IPR004087">
    <property type="entry name" value="KH_dom"/>
</dbReference>
<reference evidence="11 12" key="1">
    <citation type="journal article" date="2016" name="Appl. Environ. Microbiol.">
        <title>Function and Phylogeny of Bacterial Butyryl Coenzyme A:Acetate Transferases and Their Diversity in the Proximal Colon of Swine.</title>
        <authorList>
            <person name="Trachsel J."/>
            <person name="Bayles D.O."/>
            <person name="Looft T."/>
            <person name="Levine U.Y."/>
            <person name="Allen H.K."/>
        </authorList>
    </citation>
    <scope>NUCLEOTIDE SEQUENCE [LARGE SCALE GENOMIC DNA]</scope>
    <source>
        <strain evidence="11 12">68-3-10</strain>
    </source>
</reference>
<dbReference type="EMBL" id="MJIE01000001">
    <property type="protein sequence ID" value="OLR55436.1"/>
    <property type="molecule type" value="Genomic_DNA"/>
</dbReference>
<evidence type="ECO:0000256" key="1">
    <source>
        <dbReference type="ARBA" id="ARBA00022722"/>
    </source>
</evidence>
<dbReference type="FunFam" id="3.30.1370.10:FF:000006">
    <property type="entry name" value="Ribonuclease Y"/>
    <property type="match status" value="1"/>
</dbReference>
<keyword evidence="4 7" id="KW-0694">RNA-binding</keyword>
<dbReference type="PROSITE" id="PS50084">
    <property type="entry name" value="KH_TYPE_1"/>
    <property type="match status" value="1"/>
</dbReference>
<evidence type="ECO:0000256" key="6">
    <source>
        <dbReference type="ARBA" id="ARBA00073072"/>
    </source>
</evidence>
<evidence type="ECO:0000256" key="7">
    <source>
        <dbReference type="HAMAP-Rule" id="MF_00335"/>
    </source>
</evidence>
<evidence type="ECO:0000256" key="5">
    <source>
        <dbReference type="ARBA" id="ARBA00061537"/>
    </source>
</evidence>
<dbReference type="GO" id="GO:0006402">
    <property type="term" value="P:mRNA catabolic process"/>
    <property type="evidence" value="ECO:0007669"/>
    <property type="project" value="UniProtKB-UniRule"/>
</dbReference>
<protein>
    <recommendedName>
        <fullName evidence="6 7">Ribonuclease Y</fullName>
        <shortName evidence="7">RNase Y</shortName>
        <ecNumber evidence="7 8">3.1.-.-</ecNumber>
    </recommendedName>
</protein>
<keyword evidence="2 7" id="KW-0255">Endonuclease</keyword>
<dbReference type="PROSITE" id="PS51831">
    <property type="entry name" value="HD"/>
    <property type="match status" value="1"/>
</dbReference>
<dbReference type="FunFam" id="1.10.3210.10:FF:000003">
    <property type="entry name" value="Ribonuclease Y"/>
    <property type="match status" value="1"/>
</dbReference>
<comment type="caution">
    <text evidence="11">The sequence shown here is derived from an EMBL/GenBank/DDBJ whole genome shotgun (WGS) entry which is preliminary data.</text>
</comment>
<dbReference type="InterPro" id="IPR036612">
    <property type="entry name" value="KH_dom_type_1_sf"/>
</dbReference>
<dbReference type="InterPro" id="IPR004088">
    <property type="entry name" value="KH_dom_type_1"/>
</dbReference>
<feature type="coiled-coil region" evidence="9">
    <location>
        <begin position="71"/>
        <end position="126"/>
    </location>
</feature>
<keyword evidence="9" id="KW-0175">Coiled coil</keyword>
<evidence type="ECO:0000313" key="11">
    <source>
        <dbReference type="EMBL" id="OLR55436.1"/>
    </source>
</evidence>
<dbReference type="InterPro" id="IPR022711">
    <property type="entry name" value="RNase_Y_N"/>
</dbReference>
<dbReference type="GO" id="GO:0003723">
    <property type="term" value="F:RNA binding"/>
    <property type="evidence" value="ECO:0007669"/>
    <property type="project" value="UniProtKB-UniRule"/>
</dbReference>
<dbReference type="SMART" id="SM00471">
    <property type="entry name" value="HDc"/>
    <property type="match status" value="1"/>
</dbReference>
<dbReference type="Gene3D" id="1.10.3210.10">
    <property type="entry name" value="Hypothetical protein af1432"/>
    <property type="match status" value="1"/>
</dbReference>
<proteinExistence type="inferred from homology"/>
<evidence type="ECO:0000256" key="3">
    <source>
        <dbReference type="ARBA" id="ARBA00022801"/>
    </source>
</evidence>
<evidence type="ECO:0000259" key="10">
    <source>
        <dbReference type="PROSITE" id="PS51831"/>
    </source>
</evidence>
<dbReference type="EC" id="3.1.-.-" evidence="7 8"/>
<gene>
    <name evidence="7" type="primary">rny</name>
    <name evidence="11" type="ORF">BHK98_04780</name>
</gene>
<accession>A0A1Q9JGS1</accession>
<keyword evidence="7" id="KW-0472">Membrane</keyword>
<dbReference type="PANTHER" id="PTHR12826:SF15">
    <property type="entry name" value="RIBONUCLEASE Y"/>
    <property type="match status" value="1"/>
</dbReference>
<dbReference type="NCBIfam" id="TIGR03319">
    <property type="entry name" value="RNase_Y"/>
    <property type="match status" value="1"/>
</dbReference>
<keyword evidence="12" id="KW-1185">Reference proteome</keyword>
<comment type="subcellular location">
    <subcellularLocation>
        <location evidence="7">Cell membrane</location>
        <topology evidence="7">Single-pass membrane protein</topology>
    </subcellularLocation>
</comment>
<dbReference type="PANTHER" id="PTHR12826">
    <property type="entry name" value="RIBONUCLEASE Y"/>
    <property type="match status" value="1"/>
</dbReference>
<dbReference type="GO" id="GO:0005886">
    <property type="term" value="C:plasma membrane"/>
    <property type="evidence" value="ECO:0007669"/>
    <property type="project" value="UniProtKB-SubCell"/>
</dbReference>
<dbReference type="GO" id="GO:0004521">
    <property type="term" value="F:RNA endonuclease activity"/>
    <property type="evidence" value="ECO:0007669"/>
    <property type="project" value="UniProtKB-UniRule"/>
</dbReference>
<evidence type="ECO:0000256" key="9">
    <source>
        <dbReference type="SAM" id="Coils"/>
    </source>
</evidence>
<feature type="domain" description="HD" evidence="10">
    <location>
        <begin position="330"/>
        <end position="423"/>
    </location>
</feature>
<keyword evidence="7" id="KW-1133">Transmembrane helix</keyword>
<dbReference type="Pfam" id="PF00013">
    <property type="entry name" value="KH_1"/>
    <property type="match status" value="1"/>
</dbReference>
<dbReference type="Proteomes" id="UP000187404">
    <property type="component" value="Unassembled WGS sequence"/>
</dbReference>
<evidence type="ECO:0000256" key="8">
    <source>
        <dbReference type="NCBIfam" id="TIGR03319"/>
    </source>
</evidence>
<evidence type="ECO:0000256" key="2">
    <source>
        <dbReference type="ARBA" id="ARBA00022759"/>
    </source>
</evidence>
<dbReference type="CDD" id="cd00077">
    <property type="entry name" value="HDc"/>
    <property type="match status" value="1"/>
</dbReference>
<dbReference type="HAMAP" id="MF_00335">
    <property type="entry name" value="RNase_Y"/>
    <property type="match status" value="1"/>
</dbReference>
<comment type="similarity">
    <text evidence="5 7">Belongs to the RNase Y family.</text>
</comment>
<keyword evidence="7" id="KW-1003">Cell membrane</keyword>
<keyword evidence="1 7" id="KW-0540">Nuclease</keyword>
<dbReference type="CDD" id="cd22431">
    <property type="entry name" value="KH-I_RNaseY"/>
    <property type="match status" value="1"/>
</dbReference>
<dbReference type="SUPFAM" id="SSF54791">
    <property type="entry name" value="Eukaryotic type KH-domain (KH-domain type I)"/>
    <property type="match status" value="1"/>
</dbReference>
<dbReference type="InterPro" id="IPR003607">
    <property type="entry name" value="HD/PDEase_dom"/>
</dbReference>
<dbReference type="InterPro" id="IPR006675">
    <property type="entry name" value="HDIG_dom"/>
</dbReference>
<dbReference type="SUPFAM" id="SSF109604">
    <property type="entry name" value="HD-domain/PDEase-like"/>
    <property type="match status" value="1"/>
</dbReference>
<feature type="transmembrane region" description="Helical" evidence="7">
    <location>
        <begin position="6"/>
        <end position="25"/>
    </location>
</feature>
<sequence length="514" mass="57584">MSPVVLAVIVGIVAIALGILIGYILRKNVAEKTIGSAEQKARNLILDAENRSETIKKEVTLEAKEEAHKMRSDVEKEVRERRAEIQRAERRVVQKEENVDRKLEGIEKKEERITQHEKDIARKREEIGKVFDRKIAELEKISGYTAEEAKALLLEGIEKDCRHEASQMIKDIETKAKEEADRNAREIICGAIQRCAADHVAETTLSVVNLPNDDMKGRIIGREGRNIRAIETLTGVDLIIDDTPEAVIVSGFDPVRREVARLALEKLIVDGRIHPAKIEEMVEKARKEVNQTIKAEGEQATFEVGIHNLHPELVRLLGRLHFRTSYGQNVLKHSIEVSHLAGLMAGELGLDVKLAKRAGLLHDIGKALDHEYEGTHVDIGIQILRKYKESEAVINGMAAHHGDYEPKSMEAVLIAAADALSAARPGARRETLDVYIKRLEKLEEIANTTPGVDKSYAIQAGREIRIIAKPEEVKDDEIALLARDISKRIESELEYPGQIKVNVVRETRAIEYAK</sequence>
<dbReference type="Pfam" id="PF01966">
    <property type="entry name" value="HD"/>
    <property type="match status" value="1"/>
</dbReference>
<dbReference type="GO" id="GO:0016787">
    <property type="term" value="F:hydrolase activity"/>
    <property type="evidence" value="ECO:0007669"/>
    <property type="project" value="UniProtKB-KW"/>
</dbReference>
<keyword evidence="7" id="KW-0812">Transmembrane</keyword>
<dbReference type="Gene3D" id="3.30.1370.10">
    <property type="entry name" value="K Homology domain, type 1"/>
    <property type="match status" value="1"/>
</dbReference>
<organism evidence="11 12">
    <name type="scientific">Hornefia porci</name>
    <dbReference type="NCBI Taxonomy" id="2652292"/>
    <lineage>
        <taxon>Bacteria</taxon>
        <taxon>Bacillati</taxon>
        <taxon>Bacillota</taxon>
        <taxon>Clostridia</taxon>
        <taxon>Peptostreptococcales</taxon>
        <taxon>Anaerovoracaceae</taxon>
        <taxon>Hornefia</taxon>
    </lineage>
</organism>
<dbReference type="AlphaFoldDB" id="A0A1Q9JGS1"/>